<dbReference type="SUPFAM" id="SSF55781">
    <property type="entry name" value="GAF domain-like"/>
    <property type="match status" value="1"/>
</dbReference>
<dbReference type="InterPro" id="IPR029016">
    <property type="entry name" value="GAF-like_dom_sf"/>
</dbReference>
<dbReference type="GO" id="GO:0071111">
    <property type="term" value="F:cyclic-guanylate-specific phosphodiesterase activity"/>
    <property type="evidence" value="ECO:0007669"/>
    <property type="project" value="InterPro"/>
</dbReference>
<sequence length="620" mass="68311">MRGQLQQQILDMLAQGYSVQETGDYICRHAEQRAPGVLCSIVTVDREGVLHPFAGASVSADYSSKLDGILIGPEVGSCGTAAFLREPVAVHDIFGDARWRPYRPLANVLRDRHGVHACWSSPIMQSDGRVLGAFGFYYREHRGPTEEEVRIVAECVALCSLILEREDARAENERLANFDLLTGFGNRANFIKTLEEFVARAERPRRRSLGILLADIDYLGRVNDAFGYAAGDALIQEAGHTVARIATREATFRVDADEFAVLIEGEEGEEGEEAAALAARLPELAQRILAALAQRSPLAGEHAIPLTMSCGGALFDLARPVPVPTMLQQANLALSHAKQTARGQFVLYSERFAGPITRRVQVLQTLANALAEDRVEAHYQPIVHLETGEPIGLEALCRVRTREGEIIPAGMLVEALHDRSMGYLVTERMLAQVARDLRHWLDREVPVQHVSVNVSMADFEQHDLRERMRDAFARHAVPLSHVLLEVTESVYMDEGDRKVSQTLDELRSDGVRVALDDFGTGYASLTHLLNFPVDIIKVDKRFVDKLSVGGPGGLIIKALLDIASGLGMRIVAEGVETESQAADLQRLGCRYAQGYLFGRPADRDTTTEVLRRGALADRRA</sequence>
<evidence type="ECO:0000313" key="3">
    <source>
        <dbReference type="EMBL" id="QGZ63179.1"/>
    </source>
</evidence>
<dbReference type="AlphaFoldDB" id="A0A7Z2GKH7"/>
<dbReference type="CDD" id="cd01949">
    <property type="entry name" value="GGDEF"/>
    <property type="match status" value="1"/>
</dbReference>
<feature type="domain" description="GGDEF" evidence="2">
    <location>
        <begin position="207"/>
        <end position="350"/>
    </location>
</feature>
<gene>
    <name evidence="3" type="ORF">FAZ98_15340</name>
</gene>
<dbReference type="InterPro" id="IPR035919">
    <property type="entry name" value="EAL_sf"/>
</dbReference>
<dbReference type="Gene3D" id="3.20.20.450">
    <property type="entry name" value="EAL domain"/>
    <property type="match status" value="1"/>
</dbReference>
<dbReference type="InterPro" id="IPR001633">
    <property type="entry name" value="EAL_dom"/>
</dbReference>
<proteinExistence type="predicted"/>
<feature type="domain" description="EAL" evidence="1">
    <location>
        <begin position="359"/>
        <end position="614"/>
    </location>
</feature>
<organism evidence="3 4">
    <name type="scientific">Paraburkholderia acidisoli</name>
    <dbReference type="NCBI Taxonomy" id="2571748"/>
    <lineage>
        <taxon>Bacteria</taxon>
        <taxon>Pseudomonadati</taxon>
        <taxon>Pseudomonadota</taxon>
        <taxon>Betaproteobacteria</taxon>
        <taxon>Burkholderiales</taxon>
        <taxon>Burkholderiaceae</taxon>
        <taxon>Paraburkholderia</taxon>
    </lineage>
</organism>
<dbReference type="InterPro" id="IPR029787">
    <property type="entry name" value="Nucleotide_cyclase"/>
</dbReference>
<dbReference type="CDD" id="cd01948">
    <property type="entry name" value="EAL"/>
    <property type="match status" value="1"/>
</dbReference>
<dbReference type="SMART" id="SM00267">
    <property type="entry name" value="GGDEF"/>
    <property type="match status" value="1"/>
</dbReference>
<dbReference type="KEGG" id="pacs:FAZ98_15340"/>
<name>A0A7Z2GKH7_9BURK</name>
<protein>
    <submittedName>
        <fullName evidence="3">EAL domain-containing protein</fullName>
    </submittedName>
</protein>
<dbReference type="InterPro" id="IPR050706">
    <property type="entry name" value="Cyclic-di-GMP_PDE-like"/>
</dbReference>
<evidence type="ECO:0000259" key="2">
    <source>
        <dbReference type="PROSITE" id="PS50887"/>
    </source>
</evidence>
<dbReference type="Pfam" id="PF00990">
    <property type="entry name" value="GGDEF"/>
    <property type="match status" value="1"/>
</dbReference>
<dbReference type="PROSITE" id="PS50887">
    <property type="entry name" value="GGDEF"/>
    <property type="match status" value="1"/>
</dbReference>
<dbReference type="EMBL" id="CP046914">
    <property type="protein sequence ID" value="QGZ63179.1"/>
    <property type="molecule type" value="Genomic_DNA"/>
</dbReference>
<dbReference type="Gene3D" id="3.30.450.40">
    <property type="match status" value="1"/>
</dbReference>
<dbReference type="PROSITE" id="PS50883">
    <property type="entry name" value="EAL"/>
    <property type="match status" value="1"/>
</dbReference>
<dbReference type="Gene3D" id="3.30.70.270">
    <property type="match status" value="1"/>
</dbReference>
<dbReference type="Proteomes" id="UP000433577">
    <property type="component" value="Chromosome 2"/>
</dbReference>
<dbReference type="SMART" id="SM00065">
    <property type="entry name" value="GAF"/>
    <property type="match status" value="1"/>
</dbReference>
<dbReference type="InterPro" id="IPR003018">
    <property type="entry name" value="GAF"/>
</dbReference>
<dbReference type="RefSeq" id="WP_158952172.1">
    <property type="nucleotide sequence ID" value="NZ_CP046914.1"/>
</dbReference>
<keyword evidence="4" id="KW-1185">Reference proteome</keyword>
<accession>A0A7Z2GKH7</accession>
<dbReference type="InterPro" id="IPR000160">
    <property type="entry name" value="GGDEF_dom"/>
</dbReference>
<dbReference type="OrthoDB" id="9813903at2"/>
<dbReference type="SMART" id="SM00052">
    <property type="entry name" value="EAL"/>
    <property type="match status" value="1"/>
</dbReference>
<reference evidence="3 4" key="1">
    <citation type="submission" date="2019-12" db="EMBL/GenBank/DDBJ databases">
        <title>Paraburkholderia acidiphila 7Q-K02 sp. nov and Paraburkholderia acidisoli DHF22 sp. nov., two strains isolated from forest soil.</title>
        <authorList>
            <person name="Gao Z."/>
            <person name="Qiu L."/>
        </authorList>
    </citation>
    <scope>NUCLEOTIDE SEQUENCE [LARGE SCALE GENOMIC DNA]</scope>
    <source>
        <strain evidence="3 4">DHF22</strain>
    </source>
</reference>
<dbReference type="Pfam" id="PF13185">
    <property type="entry name" value="GAF_2"/>
    <property type="match status" value="1"/>
</dbReference>
<dbReference type="PANTHER" id="PTHR33121:SF79">
    <property type="entry name" value="CYCLIC DI-GMP PHOSPHODIESTERASE PDED-RELATED"/>
    <property type="match status" value="1"/>
</dbReference>
<dbReference type="InterPro" id="IPR043128">
    <property type="entry name" value="Rev_trsase/Diguanyl_cyclase"/>
</dbReference>
<dbReference type="SUPFAM" id="SSF55073">
    <property type="entry name" value="Nucleotide cyclase"/>
    <property type="match status" value="1"/>
</dbReference>
<dbReference type="SUPFAM" id="SSF141868">
    <property type="entry name" value="EAL domain-like"/>
    <property type="match status" value="1"/>
</dbReference>
<evidence type="ECO:0000259" key="1">
    <source>
        <dbReference type="PROSITE" id="PS50883"/>
    </source>
</evidence>
<dbReference type="NCBIfam" id="TIGR00254">
    <property type="entry name" value="GGDEF"/>
    <property type="match status" value="1"/>
</dbReference>
<evidence type="ECO:0000313" key="4">
    <source>
        <dbReference type="Proteomes" id="UP000433577"/>
    </source>
</evidence>
<dbReference type="PANTHER" id="PTHR33121">
    <property type="entry name" value="CYCLIC DI-GMP PHOSPHODIESTERASE PDEF"/>
    <property type="match status" value="1"/>
</dbReference>
<dbReference type="Pfam" id="PF00563">
    <property type="entry name" value="EAL"/>
    <property type="match status" value="1"/>
</dbReference>